<reference evidence="1" key="2">
    <citation type="submission" date="2020-09" db="EMBL/GenBank/DDBJ databases">
        <title>Reference genome assembly for Australian Ascochyta lentis isolate Al4.</title>
        <authorList>
            <person name="Lee R.C."/>
            <person name="Farfan-Caceres L.M."/>
            <person name="Debler J.W."/>
            <person name="Williams A.H."/>
            <person name="Henares B.M."/>
        </authorList>
    </citation>
    <scope>NUCLEOTIDE SEQUENCE</scope>
    <source>
        <strain evidence="1">Al4</strain>
    </source>
</reference>
<evidence type="ECO:0000313" key="2">
    <source>
        <dbReference type="Proteomes" id="UP000651452"/>
    </source>
</evidence>
<sequence>MTSHYNAPAPQLSFPNKTYLHKATTAVPDRLDTKLPASFKETALPVEIEQRILSIKNIRKMDQQQRAELLQGTTIEILVDNQIVETVPFRLFLAVSSKARQLYMTHDQSIPRNIKFTNLDKDLVRMVIHWVKETSTKHNCFSLNRSQDDDIFKDLALLRAADGLGMRYYVNHIGIHWYKAITMSDRIPTPEEMAAVEEHCPDTVNDKLFKAVAQRVAHCRMDETVSAEHYDRYVATLPKLSATVAEFYQVLAEKKAMRRIRQKQRASAEEMA</sequence>
<protein>
    <submittedName>
        <fullName evidence="1">Uncharacterized protein</fullName>
    </submittedName>
</protein>
<gene>
    <name evidence="1" type="ORF">EKO04_011173</name>
</gene>
<dbReference type="OrthoDB" id="10531272at2759"/>
<organism evidence="1 2">
    <name type="scientific">Ascochyta lentis</name>
    <dbReference type="NCBI Taxonomy" id="205686"/>
    <lineage>
        <taxon>Eukaryota</taxon>
        <taxon>Fungi</taxon>
        <taxon>Dikarya</taxon>
        <taxon>Ascomycota</taxon>
        <taxon>Pezizomycotina</taxon>
        <taxon>Dothideomycetes</taxon>
        <taxon>Pleosporomycetidae</taxon>
        <taxon>Pleosporales</taxon>
        <taxon>Pleosporineae</taxon>
        <taxon>Didymellaceae</taxon>
        <taxon>Ascochyta</taxon>
    </lineage>
</organism>
<reference evidence="1" key="1">
    <citation type="submission" date="2018-12" db="EMBL/GenBank/DDBJ databases">
        <authorList>
            <person name="Syme R.A."/>
            <person name="Farfan-Caceres L."/>
            <person name="Lichtenzveig J."/>
        </authorList>
    </citation>
    <scope>NUCLEOTIDE SEQUENCE</scope>
    <source>
        <strain evidence="1">Al4</strain>
    </source>
</reference>
<proteinExistence type="predicted"/>
<comment type="caution">
    <text evidence="1">The sequence shown here is derived from an EMBL/GenBank/DDBJ whole genome shotgun (WGS) entry which is preliminary data.</text>
</comment>
<evidence type="ECO:0000313" key="1">
    <source>
        <dbReference type="EMBL" id="KAF9690751.1"/>
    </source>
</evidence>
<dbReference type="Proteomes" id="UP000651452">
    <property type="component" value="Unassembled WGS sequence"/>
</dbReference>
<dbReference type="EMBL" id="RZGK01000022">
    <property type="protein sequence ID" value="KAF9690751.1"/>
    <property type="molecule type" value="Genomic_DNA"/>
</dbReference>
<keyword evidence="2" id="KW-1185">Reference proteome</keyword>
<dbReference type="AlphaFoldDB" id="A0A8H7IT76"/>
<name>A0A8H7IT76_9PLEO</name>
<accession>A0A8H7IT76</accession>